<evidence type="ECO:0000313" key="3">
    <source>
        <dbReference type="Proteomes" id="UP000054937"/>
    </source>
</evidence>
<organism evidence="2 3">
    <name type="scientific">Pseudocohnilembus persalinus</name>
    <name type="common">Ciliate</name>
    <dbReference type="NCBI Taxonomy" id="266149"/>
    <lineage>
        <taxon>Eukaryota</taxon>
        <taxon>Sar</taxon>
        <taxon>Alveolata</taxon>
        <taxon>Ciliophora</taxon>
        <taxon>Intramacronucleata</taxon>
        <taxon>Oligohymenophorea</taxon>
        <taxon>Scuticociliatia</taxon>
        <taxon>Philasterida</taxon>
        <taxon>Pseudocohnilembidae</taxon>
        <taxon>Pseudocohnilembus</taxon>
    </lineage>
</organism>
<accession>A0A0V0QGK8</accession>
<dbReference type="AlphaFoldDB" id="A0A0V0QGK8"/>
<dbReference type="Proteomes" id="UP000054937">
    <property type="component" value="Unassembled WGS sequence"/>
</dbReference>
<comment type="caution">
    <text evidence="2">The sequence shown here is derived from an EMBL/GenBank/DDBJ whole genome shotgun (WGS) entry which is preliminary data.</text>
</comment>
<keyword evidence="1" id="KW-1133">Transmembrane helix</keyword>
<dbReference type="OrthoDB" id="283421at2759"/>
<feature type="transmembrane region" description="Helical" evidence="1">
    <location>
        <begin position="104"/>
        <end position="122"/>
    </location>
</feature>
<protein>
    <recommendedName>
        <fullName evidence="4">Transmembrane protein</fullName>
    </recommendedName>
</protein>
<name>A0A0V0QGK8_PSEPJ</name>
<dbReference type="InParanoid" id="A0A0V0QGK8"/>
<gene>
    <name evidence="2" type="ORF">PPERSA_01260</name>
</gene>
<keyword evidence="1" id="KW-0472">Membrane</keyword>
<reference evidence="2 3" key="1">
    <citation type="journal article" date="2015" name="Sci. Rep.">
        <title>Genome of the facultative scuticociliatosis pathogen Pseudocohnilembus persalinus provides insight into its virulence through horizontal gene transfer.</title>
        <authorList>
            <person name="Xiong J."/>
            <person name="Wang G."/>
            <person name="Cheng J."/>
            <person name="Tian M."/>
            <person name="Pan X."/>
            <person name="Warren A."/>
            <person name="Jiang C."/>
            <person name="Yuan D."/>
            <person name="Miao W."/>
        </authorList>
    </citation>
    <scope>NUCLEOTIDE SEQUENCE [LARGE SCALE GENOMIC DNA]</scope>
    <source>
        <strain evidence="2">36N120E</strain>
    </source>
</reference>
<feature type="transmembrane region" description="Helical" evidence="1">
    <location>
        <begin position="134"/>
        <end position="154"/>
    </location>
</feature>
<sequence>MNAALKNENMISHLIKAPGKNPTTSIQLNNLQYFLNSPNQYQHSNSYKNWYNLSIFYSQDTQPKFLFRDSKKVVTKNEVTKFVFDQENKATIFEHQNGENELKWMVRGTTGFTILNTLLAVFEQQYPIFGSWNALSFNLCAGIGCWTLIGLNIMSKRTVQKVKLLRSGDFVELFFFNAFWIPKSKIIHISEFANLQPAFYTFSRTELVTIGKIWINLEKNTFYGNKDYEDLLIEILNGKPQKLETSISNRAKNYNKSKF</sequence>
<dbReference type="OMA" id="GWNCASY"/>
<evidence type="ECO:0008006" key="4">
    <source>
        <dbReference type="Google" id="ProtNLM"/>
    </source>
</evidence>
<keyword evidence="1" id="KW-0812">Transmembrane</keyword>
<dbReference type="EMBL" id="LDAU01000170">
    <property type="protein sequence ID" value="KRX01357.1"/>
    <property type="molecule type" value="Genomic_DNA"/>
</dbReference>
<evidence type="ECO:0000313" key="2">
    <source>
        <dbReference type="EMBL" id="KRX01357.1"/>
    </source>
</evidence>
<proteinExistence type="predicted"/>
<evidence type="ECO:0000256" key="1">
    <source>
        <dbReference type="SAM" id="Phobius"/>
    </source>
</evidence>
<keyword evidence="3" id="KW-1185">Reference proteome</keyword>